<feature type="compositionally biased region" description="Basic and acidic residues" evidence="1">
    <location>
        <begin position="1"/>
        <end position="10"/>
    </location>
</feature>
<sequence>MRSESFDDRQIWISPENRSPSSRRQSGLDTIWSTNGQGGSPGSQNQSRSLSNSGPAADVPQGQGSFWQPNRGSFGASGDLPQPLTFPEAANSQNNPLFVSPYFSPPSESGAAGAGGILPGGNFRGGNGYGVPFDLEKLNQYGAGLRRHSHGDVYSTGGVFPGKPPGFTGNRQAPPVSWAGALSGAANSNRKGSYPTTDQGPDVGNSSTSGISGGNNGPLPPLMQGNGQMGYGSGHQGPLGSDKTRDLVDQYFEYDPHGRVKVTMKLLEERFFEEEQYLGDSYQLPRFPIEHSLRNYQLVLVGFKAGRIDVFYLPSTNEFANLKVGDLVIVEADRGRDLGKIFKMNVSIDEARLMKFLQFQEQHAALSDSDTLSDLSVKNIHDSSSAPPALHFPKSIIALASSNDVLQVLNKKQDEEKACRLCLAKISSAIHNSTEGAHAPTDTNSNNGGTNTGTKANSTTNTNVNANSSGSGTAQEGNTKDTAGSGIMSNVSDLMQMKLIDAEYQFDRKKLIFYYSTSKRIDFRDLVRELFRIYKTRIWMCAAIGKPYVTYSRASSDNNVSPLSNQQGGKAPVVQPRLSTSDKPSTATFSDQMAQPQYVPAQMMDPRRGVSSGGSIPHGYQQNYLQGAPLSAPGVPTGASFSSGFGEANRSSFSGRPVGSEHAGSGASVSFAPGIFPGSDSVSGQNRSGSFSQQSSLPYDIDRRSSLDFPPPDLTDMLRESHLPSERSGFVPRKFMEGESVEEESNNESFVLKSLVDSIDH</sequence>
<feature type="compositionally biased region" description="Gly residues" evidence="1">
    <location>
        <begin position="227"/>
        <end position="237"/>
    </location>
</feature>
<feature type="region of interest" description="Disordered" evidence="1">
    <location>
        <begin position="555"/>
        <end position="592"/>
    </location>
</feature>
<dbReference type="GO" id="GO:0005737">
    <property type="term" value="C:cytoplasm"/>
    <property type="evidence" value="ECO:0007669"/>
    <property type="project" value="TreeGrafter"/>
</dbReference>
<dbReference type="OrthoDB" id="243127at2759"/>
<dbReference type="EMBL" id="FO082047">
    <property type="protein sequence ID" value="CCE85290.1"/>
    <property type="molecule type" value="Genomic_DNA"/>
</dbReference>
<dbReference type="Pfam" id="PF04468">
    <property type="entry name" value="PSP1"/>
    <property type="match status" value="1"/>
</dbReference>
<feature type="domain" description="PSP1 C-terminal" evidence="2">
    <location>
        <begin position="453"/>
        <end position="543"/>
    </location>
</feature>
<feature type="compositionally biased region" description="Polar residues" evidence="1">
    <location>
        <begin position="185"/>
        <end position="199"/>
    </location>
</feature>
<accession>G8Y3M2</accession>
<name>G8Y3M2_PICSO</name>
<dbReference type="PANTHER" id="PTHR43830:SF3">
    <property type="entry name" value="PROTEIN PSP1"/>
    <property type="match status" value="1"/>
</dbReference>
<feature type="region of interest" description="Disordered" evidence="1">
    <location>
        <begin position="1"/>
        <end position="92"/>
    </location>
</feature>
<feature type="region of interest" description="Disordered" evidence="1">
    <location>
        <begin position="178"/>
        <end position="239"/>
    </location>
</feature>
<keyword evidence="4" id="KW-1185">Reference proteome</keyword>
<dbReference type="InterPro" id="IPR007557">
    <property type="entry name" value="PSP1_C"/>
</dbReference>
<dbReference type="AlphaFoldDB" id="G8Y3M2"/>
<feature type="region of interest" description="Disordered" evidence="1">
    <location>
        <begin position="678"/>
        <end position="733"/>
    </location>
</feature>
<feature type="compositionally biased region" description="Polar residues" evidence="1">
    <location>
        <begin position="475"/>
        <end position="485"/>
    </location>
</feature>
<evidence type="ECO:0000313" key="4">
    <source>
        <dbReference type="Proteomes" id="UP000005222"/>
    </source>
</evidence>
<feature type="compositionally biased region" description="Basic and acidic residues" evidence="1">
    <location>
        <begin position="716"/>
        <end position="725"/>
    </location>
</feature>
<reference evidence="3 4" key="1">
    <citation type="journal article" date="2012" name="G3 (Bethesda)">
        <title>Pichia sorbitophila, an interspecies yeast hybrid reveals early steps of genome resolution following polyploidization.</title>
        <authorList>
            <person name="Leh Louis V."/>
            <person name="Despons L."/>
            <person name="Friedrich A."/>
            <person name="Martin T."/>
            <person name="Durrens P."/>
            <person name="Casaregola S."/>
            <person name="Neuveglise C."/>
            <person name="Fairhead C."/>
            <person name="Marck C."/>
            <person name="Cruz J.A."/>
            <person name="Straub M.L."/>
            <person name="Kugler V."/>
            <person name="Sacerdot C."/>
            <person name="Uzunov Z."/>
            <person name="Thierry A."/>
            <person name="Weiss S."/>
            <person name="Bleykasten C."/>
            <person name="De Montigny J."/>
            <person name="Jacques N."/>
            <person name="Jung P."/>
            <person name="Lemaire M."/>
            <person name="Mallet S."/>
            <person name="Morel G."/>
            <person name="Richard G.F."/>
            <person name="Sarkar A."/>
            <person name="Savel G."/>
            <person name="Schacherer J."/>
            <person name="Seret M.L."/>
            <person name="Talla E."/>
            <person name="Samson G."/>
            <person name="Jubin C."/>
            <person name="Poulain J."/>
            <person name="Vacherie B."/>
            <person name="Barbe V."/>
            <person name="Pelletier E."/>
            <person name="Sherman D.J."/>
            <person name="Westhof E."/>
            <person name="Weissenbach J."/>
            <person name="Baret P.V."/>
            <person name="Wincker P."/>
            <person name="Gaillardin C."/>
            <person name="Dujon B."/>
            <person name="Souciet J.L."/>
        </authorList>
    </citation>
    <scope>NUCLEOTIDE SEQUENCE [LARGE SCALE GENOMIC DNA]</scope>
    <source>
        <strain evidence="4">ATCC MYA-4447 / BCRC 22081 / CBS 7064 / NBRC 10061 / NRRL Y-12695</strain>
    </source>
</reference>
<organism evidence="3 4">
    <name type="scientific">Pichia sorbitophila (strain ATCC MYA-4447 / BCRC 22081 / CBS 7064 / NBRC 10061 / NRRL Y-12695)</name>
    <name type="common">Hybrid yeast</name>
    <dbReference type="NCBI Taxonomy" id="559304"/>
    <lineage>
        <taxon>Eukaryota</taxon>
        <taxon>Fungi</taxon>
        <taxon>Dikarya</taxon>
        <taxon>Ascomycota</taxon>
        <taxon>Saccharomycotina</taxon>
        <taxon>Pichiomycetes</taxon>
        <taxon>Debaryomycetaceae</taxon>
        <taxon>Millerozyma</taxon>
    </lineage>
</organism>
<feature type="compositionally biased region" description="Polar residues" evidence="1">
    <location>
        <begin position="680"/>
        <end position="697"/>
    </location>
</feature>
<dbReference type="InParanoid" id="G8Y3M2"/>
<feature type="compositionally biased region" description="Polar residues" evidence="1">
    <location>
        <begin position="16"/>
        <end position="35"/>
    </location>
</feature>
<evidence type="ECO:0000259" key="2">
    <source>
        <dbReference type="PROSITE" id="PS51411"/>
    </source>
</evidence>
<gene>
    <name evidence="3" type="primary">Piso0_004876</name>
    <name evidence="3" type="ORF">GNLVRS01_PISO0M02894g</name>
</gene>
<dbReference type="HOGENOM" id="CLU_432123_0_0_1"/>
<dbReference type="PROSITE" id="PS51411">
    <property type="entry name" value="PSP1_C"/>
    <property type="match status" value="1"/>
</dbReference>
<dbReference type="PANTHER" id="PTHR43830">
    <property type="entry name" value="PROTEIN PSP1"/>
    <property type="match status" value="1"/>
</dbReference>
<dbReference type="eggNOG" id="KOG4679">
    <property type="taxonomic scope" value="Eukaryota"/>
</dbReference>
<dbReference type="InterPro" id="IPR047767">
    <property type="entry name" value="PSP1-like"/>
</dbReference>
<evidence type="ECO:0000256" key="1">
    <source>
        <dbReference type="SAM" id="MobiDB-lite"/>
    </source>
</evidence>
<feature type="region of interest" description="Disordered" evidence="1">
    <location>
        <begin position="434"/>
        <end position="485"/>
    </location>
</feature>
<protein>
    <submittedName>
        <fullName evidence="3">Piso0_004876 protein</fullName>
    </submittedName>
</protein>
<feature type="compositionally biased region" description="Polar residues" evidence="1">
    <location>
        <begin position="641"/>
        <end position="654"/>
    </location>
</feature>
<proteinExistence type="predicted"/>
<dbReference type="Proteomes" id="UP000005222">
    <property type="component" value="Chromosome M"/>
</dbReference>
<feature type="compositionally biased region" description="Polar residues" evidence="1">
    <location>
        <begin position="62"/>
        <end position="71"/>
    </location>
</feature>
<feature type="compositionally biased region" description="Polar residues" evidence="1">
    <location>
        <begin position="555"/>
        <end position="568"/>
    </location>
</feature>
<evidence type="ECO:0000313" key="3">
    <source>
        <dbReference type="EMBL" id="CCE85290.1"/>
    </source>
</evidence>
<feature type="region of interest" description="Disordered" evidence="1">
    <location>
        <begin position="641"/>
        <end position="666"/>
    </location>
</feature>
<feature type="compositionally biased region" description="Polar residues" evidence="1">
    <location>
        <begin position="577"/>
        <end position="592"/>
    </location>
</feature>
<feature type="compositionally biased region" description="Low complexity" evidence="1">
    <location>
        <begin position="443"/>
        <end position="474"/>
    </location>
</feature>